<evidence type="ECO:0000256" key="1">
    <source>
        <dbReference type="ARBA" id="ARBA00004141"/>
    </source>
</evidence>
<dbReference type="Proteomes" id="UP000053911">
    <property type="component" value="Unassembled WGS sequence"/>
</dbReference>
<comment type="subcellular location">
    <subcellularLocation>
        <location evidence="1">Membrane</location>
        <topology evidence="1">Multi-pass membrane protein</topology>
    </subcellularLocation>
</comment>
<evidence type="ECO:0000259" key="6">
    <source>
        <dbReference type="PROSITE" id="PS50928"/>
    </source>
</evidence>
<dbReference type="GO" id="GO:0055085">
    <property type="term" value="P:transmembrane transport"/>
    <property type="evidence" value="ECO:0007669"/>
    <property type="project" value="InterPro"/>
</dbReference>
<feature type="transmembrane region" description="Helical" evidence="5">
    <location>
        <begin position="224"/>
        <end position="248"/>
    </location>
</feature>
<dbReference type="GO" id="GO:0016020">
    <property type="term" value="C:membrane"/>
    <property type="evidence" value="ECO:0007669"/>
    <property type="project" value="UniProtKB-SubCell"/>
</dbReference>
<evidence type="ECO:0000313" key="7">
    <source>
        <dbReference type="EMBL" id="KUK18679.1"/>
    </source>
</evidence>
<name>A0A101EP11_9EURY</name>
<organism evidence="7 8">
    <name type="scientific">Thermococcus sibiricus</name>
    <dbReference type="NCBI Taxonomy" id="172049"/>
    <lineage>
        <taxon>Archaea</taxon>
        <taxon>Methanobacteriati</taxon>
        <taxon>Methanobacteriota</taxon>
        <taxon>Thermococci</taxon>
        <taxon>Thermococcales</taxon>
        <taxon>Thermococcaceae</taxon>
        <taxon>Thermococcus</taxon>
    </lineage>
</organism>
<protein>
    <recommendedName>
        <fullName evidence="6">ABC transmembrane type-1 domain-containing protein</fullName>
    </recommendedName>
</protein>
<comment type="caution">
    <text evidence="7">The sequence shown here is derived from an EMBL/GenBank/DDBJ whole genome shotgun (WGS) entry which is preliminary data.</text>
</comment>
<dbReference type="CDD" id="cd06261">
    <property type="entry name" value="TM_PBP2"/>
    <property type="match status" value="1"/>
</dbReference>
<feature type="transmembrane region" description="Helical" evidence="5">
    <location>
        <begin position="255"/>
        <end position="279"/>
    </location>
</feature>
<evidence type="ECO:0000256" key="5">
    <source>
        <dbReference type="SAM" id="Phobius"/>
    </source>
</evidence>
<proteinExistence type="predicted"/>
<dbReference type="InterPro" id="IPR000515">
    <property type="entry name" value="MetI-like"/>
</dbReference>
<dbReference type="PANTHER" id="PTHR43839:SF1">
    <property type="entry name" value="OPPC IN A BINDING PROTEIN-DEPENDENT TRANSPORT SYSTEM"/>
    <property type="match status" value="1"/>
</dbReference>
<reference evidence="8" key="1">
    <citation type="journal article" date="2015" name="MBio">
        <title>Genome-Resolved Metagenomic Analysis Reveals Roles for Candidate Phyla and Other Microbial Community Members in Biogeochemical Transformations in Oil Reservoirs.</title>
        <authorList>
            <person name="Hu P."/>
            <person name="Tom L."/>
            <person name="Singh A."/>
            <person name="Thomas B.C."/>
            <person name="Baker B.J."/>
            <person name="Piceno Y.M."/>
            <person name="Andersen G.L."/>
            <person name="Banfield J.F."/>
        </authorList>
    </citation>
    <scope>NUCLEOTIDE SEQUENCE [LARGE SCALE GENOMIC DNA]</scope>
</reference>
<dbReference type="PROSITE" id="PS50928">
    <property type="entry name" value="ABC_TM1"/>
    <property type="match status" value="1"/>
</dbReference>
<feature type="domain" description="ABC transmembrane type-1" evidence="6">
    <location>
        <begin position="220"/>
        <end position="292"/>
    </location>
</feature>
<dbReference type="InterPro" id="IPR035906">
    <property type="entry name" value="MetI-like_sf"/>
</dbReference>
<keyword evidence="2 5" id="KW-0812">Transmembrane</keyword>
<sequence>MKLKRHQKGGIVILILFIAFVLFSELSVSKTEINNWENPLYWDKYPKKANPIWFSIFREQVPTTVLSPSEVSKVGEEYYLFTYVYLHQYSRPPNNIVFDRIDQGYYIIEITRPDGIKIRIYDDELKESVNLNTEPKMSMQIFSAMREHLNLKEEDKAILTPMKILFAKDVSFATLEGVYKIEVLCNCGKPPQVIVQGEAYGFLGTDNYGRDIWVGFVKSMRNTLYLALVTSVIIVVLGFLIGSVSGYFDNGISKFVTFLLEVLTALPVLPILIVVTWVISTQGMGEKLAYLL</sequence>
<accession>A0A101EP11</accession>
<dbReference type="PANTHER" id="PTHR43839">
    <property type="entry name" value="OPPC IN A BINDING PROTEIN-DEPENDENT TRANSPORT SYSTEM"/>
    <property type="match status" value="1"/>
</dbReference>
<dbReference type="GeneID" id="8096066"/>
<evidence type="ECO:0000313" key="8">
    <source>
        <dbReference type="Proteomes" id="UP000053911"/>
    </source>
</evidence>
<dbReference type="Gene3D" id="1.10.3720.10">
    <property type="entry name" value="MetI-like"/>
    <property type="match status" value="1"/>
</dbReference>
<evidence type="ECO:0000256" key="3">
    <source>
        <dbReference type="ARBA" id="ARBA00022989"/>
    </source>
</evidence>
<evidence type="ECO:0000256" key="4">
    <source>
        <dbReference type="ARBA" id="ARBA00023136"/>
    </source>
</evidence>
<keyword evidence="3 5" id="KW-1133">Transmembrane helix</keyword>
<dbReference type="AlphaFoldDB" id="A0A101EP11"/>
<dbReference type="PATRIC" id="fig|172049.5.peg.425"/>
<evidence type="ECO:0000256" key="2">
    <source>
        <dbReference type="ARBA" id="ARBA00022692"/>
    </source>
</evidence>
<dbReference type="SUPFAM" id="SSF161098">
    <property type="entry name" value="MetI-like"/>
    <property type="match status" value="1"/>
</dbReference>
<keyword evidence="4 5" id="KW-0472">Membrane</keyword>
<gene>
    <name evidence="7" type="ORF">XD54_0064</name>
</gene>
<dbReference type="RefSeq" id="WP_052293226.1">
    <property type="nucleotide sequence ID" value="NZ_LGFD01000001.1"/>
</dbReference>
<dbReference type="EMBL" id="LGFD01000001">
    <property type="protein sequence ID" value="KUK18679.1"/>
    <property type="molecule type" value="Genomic_DNA"/>
</dbReference>